<evidence type="ECO:0000313" key="2">
    <source>
        <dbReference type="Proteomes" id="UP001243375"/>
    </source>
</evidence>
<dbReference type="Proteomes" id="UP001243375">
    <property type="component" value="Unassembled WGS sequence"/>
</dbReference>
<proteinExistence type="predicted"/>
<dbReference type="EMBL" id="JASBWU010000009">
    <property type="protein sequence ID" value="KAJ9119240.1"/>
    <property type="molecule type" value="Genomic_DNA"/>
</dbReference>
<protein>
    <submittedName>
        <fullName evidence="1">Uncharacterized protein</fullName>
    </submittedName>
</protein>
<gene>
    <name evidence="1" type="ORF">QFC22_003732</name>
</gene>
<evidence type="ECO:0000313" key="1">
    <source>
        <dbReference type="EMBL" id="KAJ9119240.1"/>
    </source>
</evidence>
<comment type="caution">
    <text evidence="1">The sequence shown here is derived from an EMBL/GenBank/DDBJ whole genome shotgun (WGS) entry which is preliminary data.</text>
</comment>
<sequence length="107" mass="12625">MKKNDYAQDDRHLSPTTPLQHYSNNALSELTLAHRRLSSKLDITEDALHSANSSASQLELENERLQFEMEEKDVLAGKWKVRFEEVTDEVEKEKLERKKVEEELRIW</sequence>
<organism evidence="1 2">
    <name type="scientific">Naganishia vaughanmartiniae</name>
    <dbReference type="NCBI Taxonomy" id="1424756"/>
    <lineage>
        <taxon>Eukaryota</taxon>
        <taxon>Fungi</taxon>
        <taxon>Dikarya</taxon>
        <taxon>Basidiomycota</taxon>
        <taxon>Agaricomycotina</taxon>
        <taxon>Tremellomycetes</taxon>
        <taxon>Filobasidiales</taxon>
        <taxon>Filobasidiaceae</taxon>
        <taxon>Naganishia</taxon>
    </lineage>
</organism>
<reference evidence="1" key="1">
    <citation type="submission" date="2023-04" db="EMBL/GenBank/DDBJ databases">
        <title>Draft Genome sequencing of Naganishia species isolated from polar environments using Oxford Nanopore Technology.</title>
        <authorList>
            <person name="Leo P."/>
            <person name="Venkateswaran K."/>
        </authorList>
    </citation>
    <scope>NUCLEOTIDE SEQUENCE</scope>
    <source>
        <strain evidence="1">MNA-CCFEE 5425</strain>
    </source>
</reference>
<keyword evidence="2" id="KW-1185">Reference proteome</keyword>
<name>A0ACC2X6L2_9TREE</name>
<accession>A0ACC2X6L2</accession>